<name>A0ABX8Q7X2_PSECO</name>
<reference evidence="5 6" key="1">
    <citation type="journal article" date="2021" name="Microorganisms">
        <title>The Ever-Expanding Pseudomonas Genus: Description of 43 New Species and Partition of the Pseudomonas putida Group.</title>
        <authorList>
            <person name="Girard L."/>
            <person name="Lood C."/>
            <person name="Hofte M."/>
            <person name="Vandamme P."/>
            <person name="Rokni-Zadeh H."/>
            <person name="van Noort V."/>
            <person name="Lavigne R."/>
            <person name="De Mot R."/>
        </authorList>
    </citation>
    <scope>NUCLEOTIDE SEQUENCE [LARGE SCALE GENOMIC DNA]</scope>
    <source>
        <strain evidence="5 6">SWRI17</strain>
    </source>
</reference>
<dbReference type="EMBL" id="CP077080">
    <property type="protein sequence ID" value="QXI50862.1"/>
    <property type="molecule type" value="Genomic_DNA"/>
</dbReference>
<comment type="similarity">
    <text evidence="1">Belongs to the ATP-dependent AMP-binding enzyme family.</text>
</comment>
<dbReference type="PANTHER" id="PTHR24096:SF149">
    <property type="entry name" value="AMP-BINDING DOMAIN-CONTAINING PROTEIN-RELATED"/>
    <property type="match status" value="1"/>
</dbReference>
<dbReference type="Proteomes" id="UP000824066">
    <property type="component" value="Chromosome"/>
</dbReference>
<keyword evidence="3" id="KW-0472">Membrane</keyword>
<dbReference type="GO" id="GO:0016874">
    <property type="term" value="F:ligase activity"/>
    <property type="evidence" value="ECO:0007669"/>
    <property type="project" value="UniProtKB-KW"/>
</dbReference>
<feature type="domain" description="AMP-dependent synthetase/ligase" evidence="4">
    <location>
        <begin position="20"/>
        <end position="374"/>
    </location>
</feature>
<accession>A0ABX8Q7X2</accession>
<organism evidence="5 6">
    <name type="scientific">Pseudomonas canavaninivorans</name>
    <dbReference type="NCBI Taxonomy" id="2842348"/>
    <lineage>
        <taxon>Bacteria</taxon>
        <taxon>Pseudomonadati</taxon>
        <taxon>Pseudomonadota</taxon>
        <taxon>Gammaproteobacteria</taxon>
        <taxon>Pseudomonadales</taxon>
        <taxon>Pseudomonadaceae</taxon>
        <taxon>Pseudomonas</taxon>
    </lineage>
</organism>
<sequence>MKSLTHKEGFLHRFVGFSHSYPEHIAIRDLDAEETVTYRDLRIRAEECNGFLHALNVSPGEKVALVLPNGVDFIAYYLAVIGHGAVPVILNYKLTAFELGNVLGISKPSLIVTTGTLFEQHQDIFQPTHALIVGNGDEPPENATVEATLPRHAQPLLLPDDKPIVSMQFTYRGIGKPLAVCHRYLDLTQSSDGLHEQFHPQGVGSVHLVTLPLYAIFGLSVMMVFPLSIGATLLMTNTLLNRDLAQVLSEHQVTFACLVPDVIRYFNSRLAKRKGPRLPLHPHLMMYSGGSHLPADEGEKLGKLLGCAAVLQGYGLTESMPVIVQSSVGEVHRGAMGRPISGVEVRVVDAQGQDVVAGRIGELLIRGSMVIPGYDAAPEINARFFRDGWLHTGDLVWRDEEGHVFFYCQRLRISKIKAQMVDLAEIESVALKHPDAVRARAYIVPDHKEVNVLHLSVEGNGELSQNSVATLLSRYLSGFKLPKIIEIVPLKEALHAR</sequence>
<keyword evidence="6" id="KW-1185">Reference proteome</keyword>
<evidence type="ECO:0000313" key="5">
    <source>
        <dbReference type="EMBL" id="QXI50862.1"/>
    </source>
</evidence>
<keyword evidence="3" id="KW-1133">Transmembrane helix</keyword>
<proteinExistence type="inferred from homology"/>
<dbReference type="PANTHER" id="PTHR24096">
    <property type="entry name" value="LONG-CHAIN-FATTY-ACID--COA LIGASE"/>
    <property type="match status" value="1"/>
</dbReference>
<dbReference type="Pfam" id="PF00501">
    <property type="entry name" value="AMP-binding"/>
    <property type="match status" value="1"/>
</dbReference>
<keyword evidence="3" id="KW-0812">Transmembrane</keyword>
<evidence type="ECO:0000313" key="6">
    <source>
        <dbReference type="Proteomes" id="UP000824066"/>
    </source>
</evidence>
<keyword evidence="2 5" id="KW-0436">Ligase</keyword>
<evidence type="ECO:0000256" key="2">
    <source>
        <dbReference type="ARBA" id="ARBA00022598"/>
    </source>
</evidence>
<gene>
    <name evidence="5" type="ORF">KSS97_14970</name>
</gene>
<evidence type="ECO:0000256" key="1">
    <source>
        <dbReference type="ARBA" id="ARBA00006432"/>
    </source>
</evidence>
<evidence type="ECO:0000256" key="3">
    <source>
        <dbReference type="SAM" id="Phobius"/>
    </source>
</evidence>
<protein>
    <submittedName>
        <fullName evidence="5">Acyl--CoA ligase</fullName>
    </submittedName>
</protein>
<evidence type="ECO:0000259" key="4">
    <source>
        <dbReference type="Pfam" id="PF00501"/>
    </source>
</evidence>
<dbReference type="InterPro" id="IPR000873">
    <property type="entry name" value="AMP-dep_synth/lig_dom"/>
</dbReference>
<dbReference type="RefSeq" id="WP_217859477.1">
    <property type="nucleotide sequence ID" value="NZ_CP077080.1"/>
</dbReference>
<feature type="transmembrane region" description="Helical" evidence="3">
    <location>
        <begin position="211"/>
        <end position="234"/>
    </location>
</feature>